<dbReference type="AlphaFoldDB" id="A0A9N9J3D9"/>
<protein>
    <submittedName>
        <fullName evidence="1">5310_t:CDS:1</fullName>
    </submittedName>
</protein>
<dbReference type="Proteomes" id="UP000789759">
    <property type="component" value="Unassembled WGS sequence"/>
</dbReference>
<evidence type="ECO:0000313" key="2">
    <source>
        <dbReference type="Proteomes" id="UP000789759"/>
    </source>
</evidence>
<organism evidence="1 2">
    <name type="scientific">Cetraspora pellucida</name>
    <dbReference type="NCBI Taxonomy" id="1433469"/>
    <lineage>
        <taxon>Eukaryota</taxon>
        <taxon>Fungi</taxon>
        <taxon>Fungi incertae sedis</taxon>
        <taxon>Mucoromycota</taxon>
        <taxon>Glomeromycotina</taxon>
        <taxon>Glomeromycetes</taxon>
        <taxon>Diversisporales</taxon>
        <taxon>Gigasporaceae</taxon>
        <taxon>Cetraspora</taxon>
    </lineage>
</organism>
<comment type="caution">
    <text evidence="1">The sequence shown here is derived from an EMBL/GenBank/DDBJ whole genome shotgun (WGS) entry which is preliminary data.</text>
</comment>
<feature type="non-terminal residue" evidence="1">
    <location>
        <position position="120"/>
    </location>
</feature>
<evidence type="ECO:0000313" key="1">
    <source>
        <dbReference type="EMBL" id="CAG8761907.1"/>
    </source>
</evidence>
<sequence>VGNYVDLHKFAYANLKTSLKNNDEEQTLQTSEGGIIAVRKRNCILRFNNISEWLPAFRTYMEAVLIIYDIREQEFNAYRLTTNYDSTLLDRSIEAEGDNFNVTTTKQHRNSITPQAFSES</sequence>
<accession>A0A9N9J3D9</accession>
<proteinExistence type="predicted"/>
<name>A0A9N9J3D9_9GLOM</name>
<keyword evidence="2" id="KW-1185">Reference proteome</keyword>
<gene>
    <name evidence="1" type="ORF">CPELLU_LOCUS15357</name>
</gene>
<dbReference type="OrthoDB" id="2432973at2759"/>
<reference evidence="1" key="1">
    <citation type="submission" date="2021-06" db="EMBL/GenBank/DDBJ databases">
        <authorList>
            <person name="Kallberg Y."/>
            <person name="Tangrot J."/>
            <person name="Rosling A."/>
        </authorList>
    </citation>
    <scope>NUCLEOTIDE SEQUENCE</scope>
    <source>
        <strain evidence="1">FL966</strain>
    </source>
</reference>
<dbReference type="EMBL" id="CAJVQA010020084">
    <property type="protein sequence ID" value="CAG8761907.1"/>
    <property type="molecule type" value="Genomic_DNA"/>
</dbReference>